<dbReference type="Proteomes" id="UP000800235">
    <property type="component" value="Unassembled WGS sequence"/>
</dbReference>
<evidence type="ECO:0000313" key="3">
    <source>
        <dbReference type="Proteomes" id="UP000800235"/>
    </source>
</evidence>
<dbReference type="EMBL" id="MU007300">
    <property type="protein sequence ID" value="KAF2414415.1"/>
    <property type="molecule type" value="Genomic_DNA"/>
</dbReference>
<protein>
    <submittedName>
        <fullName evidence="2">Uncharacterized protein</fullName>
    </submittedName>
</protein>
<gene>
    <name evidence="2" type="ORF">EJ08DRAFT_739766</name>
</gene>
<evidence type="ECO:0000256" key="1">
    <source>
        <dbReference type="SAM" id="MobiDB-lite"/>
    </source>
</evidence>
<feature type="region of interest" description="Disordered" evidence="1">
    <location>
        <begin position="85"/>
        <end position="128"/>
    </location>
</feature>
<reference evidence="2" key="1">
    <citation type="journal article" date="2020" name="Stud. Mycol.">
        <title>101 Dothideomycetes genomes: a test case for predicting lifestyles and emergence of pathogens.</title>
        <authorList>
            <person name="Haridas S."/>
            <person name="Albert R."/>
            <person name="Binder M."/>
            <person name="Bloem J."/>
            <person name="Labutti K."/>
            <person name="Salamov A."/>
            <person name="Andreopoulos B."/>
            <person name="Baker S."/>
            <person name="Barry K."/>
            <person name="Bills G."/>
            <person name="Bluhm B."/>
            <person name="Cannon C."/>
            <person name="Castanera R."/>
            <person name="Culley D."/>
            <person name="Daum C."/>
            <person name="Ezra D."/>
            <person name="Gonzalez J."/>
            <person name="Henrissat B."/>
            <person name="Kuo A."/>
            <person name="Liang C."/>
            <person name="Lipzen A."/>
            <person name="Lutzoni F."/>
            <person name="Magnuson J."/>
            <person name="Mondo S."/>
            <person name="Nolan M."/>
            <person name="Ohm R."/>
            <person name="Pangilinan J."/>
            <person name="Park H.-J."/>
            <person name="Ramirez L."/>
            <person name="Alfaro M."/>
            <person name="Sun H."/>
            <person name="Tritt A."/>
            <person name="Yoshinaga Y."/>
            <person name="Zwiers L.-H."/>
            <person name="Turgeon B."/>
            <person name="Goodwin S."/>
            <person name="Spatafora J."/>
            <person name="Crous P."/>
            <person name="Grigoriev I."/>
        </authorList>
    </citation>
    <scope>NUCLEOTIDE SEQUENCE</scope>
    <source>
        <strain evidence="2">CBS 130266</strain>
    </source>
</reference>
<comment type="caution">
    <text evidence="2">The sequence shown here is derived from an EMBL/GenBank/DDBJ whole genome shotgun (WGS) entry which is preliminary data.</text>
</comment>
<feature type="region of interest" description="Disordered" evidence="1">
    <location>
        <begin position="158"/>
        <end position="216"/>
    </location>
</feature>
<evidence type="ECO:0000313" key="2">
    <source>
        <dbReference type="EMBL" id="KAF2414415.1"/>
    </source>
</evidence>
<feature type="compositionally biased region" description="Polar residues" evidence="1">
    <location>
        <begin position="1"/>
        <end position="10"/>
    </location>
</feature>
<name>A0A9P4NDU9_9PEZI</name>
<sequence length="257" mass="28087">MTTGRINQGARTRPEIRARWPRAPGGRVARRKGRGLSRRKPTSPTARGDTTPRYTTVLGFPRGHPIAPTEFPGGPSATETVGPVGLSELRHGTPRRRMLGGPSRPRAAHSGTRWKTAGSRRPGARERTRGSLLAVSLRPKDRSCPWGLIQRPRLARPAVQGWSGASAEEGHRAAEQPNPIPDARRGLPGGAPRARARSPRDRSLGRQSWAKQRRSLTEGLTHATGLLTWSERVPSRAAYRQCWINPAVRATPLEGVK</sequence>
<proteinExistence type="predicted"/>
<keyword evidence="3" id="KW-1185">Reference proteome</keyword>
<feature type="compositionally biased region" description="Basic residues" evidence="1">
    <location>
        <begin position="28"/>
        <end position="41"/>
    </location>
</feature>
<dbReference type="AlphaFoldDB" id="A0A9P4NDU9"/>
<feature type="region of interest" description="Disordered" evidence="1">
    <location>
        <begin position="1"/>
        <end position="54"/>
    </location>
</feature>
<accession>A0A9P4NDU9</accession>
<organism evidence="2 3">
    <name type="scientific">Tothia fuscella</name>
    <dbReference type="NCBI Taxonomy" id="1048955"/>
    <lineage>
        <taxon>Eukaryota</taxon>
        <taxon>Fungi</taxon>
        <taxon>Dikarya</taxon>
        <taxon>Ascomycota</taxon>
        <taxon>Pezizomycotina</taxon>
        <taxon>Dothideomycetes</taxon>
        <taxon>Pleosporomycetidae</taxon>
        <taxon>Venturiales</taxon>
        <taxon>Cylindrosympodiaceae</taxon>
        <taxon>Tothia</taxon>
    </lineage>
</organism>